<sequence length="165" mass="18502">MSMRTVLSVAMRPATTVRALARSMSSSLTPKDSVLEKAVTPTLERNLVEADILSGAPPEIARHTARIYQPAKSATQSGTAGTHYWKLDFDTKARWENPLMGWSSSADPVQALMIKFDTKEDAIGFAKRQGYDYWVEEPKSSHSRVKVYAENFTYSKGKLRMIRTK</sequence>
<dbReference type="STRING" id="684364.F4P411"/>
<dbReference type="OrthoDB" id="3089at2759"/>
<evidence type="ECO:0000256" key="4">
    <source>
        <dbReference type="ARBA" id="ARBA00022792"/>
    </source>
</evidence>
<dbReference type="Proteomes" id="UP000007241">
    <property type="component" value="Unassembled WGS sequence"/>
</dbReference>
<organism evidence="10 11">
    <name type="scientific">Batrachochytrium dendrobatidis (strain JAM81 / FGSC 10211)</name>
    <name type="common">Frog chytrid fungus</name>
    <dbReference type="NCBI Taxonomy" id="684364"/>
    <lineage>
        <taxon>Eukaryota</taxon>
        <taxon>Fungi</taxon>
        <taxon>Fungi incertae sedis</taxon>
        <taxon>Chytridiomycota</taxon>
        <taxon>Chytridiomycota incertae sedis</taxon>
        <taxon>Chytridiomycetes</taxon>
        <taxon>Rhizophydiales</taxon>
        <taxon>Rhizophydiales incertae sedis</taxon>
        <taxon>Batrachochytrium</taxon>
    </lineage>
</organism>
<dbReference type="GO" id="GO:0005743">
    <property type="term" value="C:mitochondrial inner membrane"/>
    <property type="evidence" value="ECO:0007669"/>
    <property type="project" value="UniProtKB-SubCell"/>
</dbReference>
<dbReference type="InParanoid" id="F4P411"/>
<evidence type="ECO:0000256" key="8">
    <source>
        <dbReference type="ARBA" id="ARBA00023136"/>
    </source>
</evidence>
<proteinExistence type="inferred from homology"/>
<evidence type="ECO:0000313" key="11">
    <source>
        <dbReference type="Proteomes" id="UP000007241"/>
    </source>
</evidence>
<evidence type="ECO:0000256" key="9">
    <source>
        <dbReference type="RuleBase" id="RU367010"/>
    </source>
</evidence>
<keyword evidence="7 9" id="KW-0496">Mitochondrion</keyword>
<reference evidence="10 11" key="1">
    <citation type="submission" date="2009-12" db="EMBL/GenBank/DDBJ databases">
        <title>The draft genome of Batrachochytrium dendrobatidis.</title>
        <authorList>
            <consortium name="US DOE Joint Genome Institute (JGI-PGF)"/>
            <person name="Kuo A."/>
            <person name="Salamov A."/>
            <person name="Schmutz J."/>
            <person name="Lucas S."/>
            <person name="Pitluck S."/>
            <person name="Rosenblum E."/>
            <person name="Stajich J."/>
            <person name="Eisen M."/>
            <person name="Grigoriev I.V."/>
        </authorList>
    </citation>
    <scope>NUCLEOTIDE SEQUENCE [LARGE SCALE GENOMIC DNA]</scope>
    <source>
        <strain evidence="11">JAM81 / FGSC 10211</strain>
    </source>
</reference>
<comment type="similarity">
    <text evidence="1 9">Belongs to the complex I NDUFS4 subunit family.</text>
</comment>
<dbReference type="RefSeq" id="XP_006679455.1">
    <property type="nucleotide sequence ID" value="XM_006679392.1"/>
</dbReference>
<comment type="subcellular location">
    <subcellularLocation>
        <location evidence="9">Mitochondrion inner membrane</location>
        <topology evidence="9">Peripheral membrane protein</topology>
        <orientation evidence="9">Matrix side</orientation>
    </subcellularLocation>
</comment>
<gene>
    <name evidence="10" type="ORF">BATDEDRAFT_25454</name>
</gene>
<keyword evidence="6 9" id="KW-0249">Electron transport</keyword>
<name>F4P411_BATDJ</name>
<comment type="function">
    <text evidence="9">Accessory subunit of the mitochondrial membrane respiratory chain NADH dehydrogenase (Complex I), that is believed not to be involved in catalysis. Complex I functions in the transfer of electrons from NADH to the respiratory chain. The immediate electron acceptor for the enzyme is believed to be ubiquinone.</text>
</comment>
<evidence type="ECO:0000256" key="2">
    <source>
        <dbReference type="ARBA" id="ARBA00022448"/>
    </source>
</evidence>
<keyword evidence="5 9" id="KW-0809">Transit peptide</keyword>
<evidence type="ECO:0000256" key="5">
    <source>
        <dbReference type="ARBA" id="ARBA00022946"/>
    </source>
</evidence>
<dbReference type="GeneID" id="18238791"/>
<dbReference type="GO" id="GO:0022900">
    <property type="term" value="P:electron transport chain"/>
    <property type="evidence" value="ECO:0007669"/>
    <property type="project" value="InterPro"/>
</dbReference>
<dbReference type="GO" id="GO:0045271">
    <property type="term" value="C:respiratory chain complex I"/>
    <property type="evidence" value="ECO:0000318"/>
    <property type="project" value="GO_Central"/>
</dbReference>
<evidence type="ECO:0000256" key="1">
    <source>
        <dbReference type="ARBA" id="ARBA00005882"/>
    </source>
</evidence>
<evidence type="ECO:0000313" key="10">
    <source>
        <dbReference type="EMBL" id="EGF79932.1"/>
    </source>
</evidence>
<dbReference type="InterPro" id="IPR006885">
    <property type="entry name" value="NADH_UbQ_FeS_4_mit-like"/>
</dbReference>
<accession>F4P411</accession>
<dbReference type="EMBL" id="GL882885">
    <property type="protein sequence ID" value="EGF79932.1"/>
    <property type="molecule type" value="Genomic_DNA"/>
</dbReference>
<dbReference type="HOGENOM" id="CLU_077196_2_0_1"/>
<keyword evidence="11" id="KW-1185">Reference proteome</keyword>
<evidence type="ECO:0000256" key="6">
    <source>
        <dbReference type="ARBA" id="ARBA00022982"/>
    </source>
</evidence>
<keyword evidence="8 9" id="KW-0472">Membrane</keyword>
<protein>
    <recommendedName>
        <fullName evidence="9">NADH dehydrogenase [ubiquinone] iron-sulfur protein 4, mitochondrial</fullName>
    </recommendedName>
</protein>
<evidence type="ECO:0000256" key="7">
    <source>
        <dbReference type="ARBA" id="ARBA00023128"/>
    </source>
</evidence>
<dbReference type="AlphaFoldDB" id="F4P411"/>
<keyword evidence="4 9" id="KW-0999">Mitochondrion inner membrane</keyword>
<keyword evidence="2 9" id="KW-0813">Transport</keyword>
<dbReference type="InterPro" id="IPR038532">
    <property type="entry name" value="NDUFS4-like_sf"/>
</dbReference>
<dbReference type="PANTHER" id="PTHR12219">
    <property type="entry name" value="NADH-UBIQUINONE OXIDOREDUCTASE"/>
    <property type="match status" value="1"/>
</dbReference>
<dbReference type="PANTHER" id="PTHR12219:SF8">
    <property type="entry name" value="NADH DEHYDROGENASE [UBIQUINONE] IRON-SULFUR PROTEIN 4, MITOCHONDRIAL"/>
    <property type="match status" value="1"/>
</dbReference>
<dbReference type="Gene3D" id="3.30.160.190">
    <property type="entry name" value="atu1810 like domain"/>
    <property type="match status" value="1"/>
</dbReference>
<dbReference type="Pfam" id="PF04800">
    <property type="entry name" value="NDUS4"/>
    <property type="match status" value="1"/>
</dbReference>
<dbReference type="FunFam" id="3.30.160.190:FF:000001">
    <property type="entry name" value="NADH-ubiquinone oxidoreductase 21 kDa subunit mitochondrial"/>
    <property type="match status" value="1"/>
</dbReference>
<dbReference type="OMA" id="GTIMKFD"/>
<evidence type="ECO:0000256" key="3">
    <source>
        <dbReference type="ARBA" id="ARBA00022660"/>
    </source>
</evidence>
<keyword evidence="3 9" id="KW-0679">Respiratory chain</keyword>